<dbReference type="Proteomes" id="UP001172457">
    <property type="component" value="Chromosome 4"/>
</dbReference>
<accession>A0AA38TDF0</accession>
<comment type="caution">
    <text evidence="1">The sequence shown here is derived from an EMBL/GenBank/DDBJ whole genome shotgun (WGS) entry which is preliminary data.</text>
</comment>
<reference evidence="1" key="1">
    <citation type="submission" date="2023-03" db="EMBL/GenBank/DDBJ databases">
        <title>Chromosome-scale reference genome and RAD-based genetic map of yellow starthistle (Centaurea solstitialis) reveal putative structural variation and QTLs associated with invader traits.</title>
        <authorList>
            <person name="Reatini B."/>
            <person name="Cang F.A."/>
            <person name="Jiang Q."/>
            <person name="Mckibben M.T.W."/>
            <person name="Barker M.S."/>
            <person name="Rieseberg L.H."/>
            <person name="Dlugosch K.M."/>
        </authorList>
    </citation>
    <scope>NUCLEOTIDE SEQUENCE</scope>
    <source>
        <strain evidence="1">CAN-66</strain>
        <tissue evidence="1">Leaf</tissue>
    </source>
</reference>
<dbReference type="AlphaFoldDB" id="A0AA38TDF0"/>
<dbReference type="EMBL" id="JARYMX010000004">
    <property type="protein sequence ID" value="KAJ9552685.1"/>
    <property type="molecule type" value="Genomic_DNA"/>
</dbReference>
<evidence type="ECO:0000313" key="1">
    <source>
        <dbReference type="EMBL" id="KAJ9552685.1"/>
    </source>
</evidence>
<organism evidence="1 2">
    <name type="scientific">Centaurea solstitialis</name>
    <name type="common">yellow star-thistle</name>
    <dbReference type="NCBI Taxonomy" id="347529"/>
    <lineage>
        <taxon>Eukaryota</taxon>
        <taxon>Viridiplantae</taxon>
        <taxon>Streptophyta</taxon>
        <taxon>Embryophyta</taxon>
        <taxon>Tracheophyta</taxon>
        <taxon>Spermatophyta</taxon>
        <taxon>Magnoliopsida</taxon>
        <taxon>eudicotyledons</taxon>
        <taxon>Gunneridae</taxon>
        <taxon>Pentapetalae</taxon>
        <taxon>asterids</taxon>
        <taxon>campanulids</taxon>
        <taxon>Asterales</taxon>
        <taxon>Asteraceae</taxon>
        <taxon>Carduoideae</taxon>
        <taxon>Cardueae</taxon>
        <taxon>Centaureinae</taxon>
        <taxon>Centaurea</taxon>
    </lineage>
</organism>
<name>A0AA38TDF0_9ASTR</name>
<evidence type="ECO:0000313" key="2">
    <source>
        <dbReference type="Proteomes" id="UP001172457"/>
    </source>
</evidence>
<proteinExistence type="predicted"/>
<keyword evidence="2" id="KW-1185">Reference proteome</keyword>
<sequence>MREMWRNRLDERNVGVLAGLLDWFVEEFLFCSCKSIRFWPRYEFRDCARYCAIWHNSIALVPVIVPAIFPYDTIAWHYRTIGFALVNLCDCDSDCDTVTIACHYSIRGADLKFRFSAFSSHFHPKLHLSSSLFFGGDFRAMNALLPCDFKGFVQDASGLWKGAVAGQPFGSAIGMPPDCCRNAEGSYFSATYWSIQSLLVTPVFTFCNLLENPPPHPSDDEEEYSDEEELYQEQDIIQLANSKDGGIMDYAIPVLG</sequence>
<gene>
    <name evidence="1" type="ORF">OSB04_016730</name>
</gene>
<protein>
    <submittedName>
        <fullName evidence="1">Uncharacterized protein</fullName>
    </submittedName>
</protein>